<protein>
    <submittedName>
        <fullName evidence="2">Uncharacterized protein</fullName>
    </submittedName>
</protein>
<gene>
    <name evidence="2" type="ORF">FRZ44_21460</name>
</gene>
<organism evidence="2 3">
    <name type="scientific">Hypericibacter terrae</name>
    <dbReference type="NCBI Taxonomy" id="2602015"/>
    <lineage>
        <taxon>Bacteria</taxon>
        <taxon>Pseudomonadati</taxon>
        <taxon>Pseudomonadota</taxon>
        <taxon>Alphaproteobacteria</taxon>
        <taxon>Rhodospirillales</taxon>
        <taxon>Dongiaceae</taxon>
        <taxon>Hypericibacter</taxon>
    </lineage>
</organism>
<dbReference type="AlphaFoldDB" id="A0A5J6MI85"/>
<dbReference type="KEGG" id="htq:FRZ44_21460"/>
<evidence type="ECO:0000313" key="2">
    <source>
        <dbReference type="EMBL" id="QEX16851.1"/>
    </source>
</evidence>
<sequence>MADDGRNNRGRFPTPPSQLQRDLFLAFVEKTGEPEKYALLSTTAPDKTATGHRLVCPFYVPRAKRPNHDYIPCSACAGRKKYCYGYLVWCPDGEIRIVGSCCGPEYFGIEKFRQMEAVAKEERLELENQYFLIDNLERVPDMIAAIKRLAPVCEKYLMVRDALNTRLPSFAALLKNTQKDQGGMLTVVRRKSGTLSDGPSGFRGDDGGQQSKYESEQVAPIVAAGFLKERFYPEKELACVIKDLESLAVPDALDAVSGMPRHELKARTQLFKKCVSRGNELREQLLHLSGFFSDEQLRGWTTWGQHPDNERRLNIAVSDQEIRISYSFREVLTLKKEWLLAPAALSSFSPT</sequence>
<reference evidence="2 3" key="1">
    <citation type="submission" date="2019-08" db="EMBL/GenBank/DDBJ databases">
        <title>Hyperibacter terrae gen. nov., sp. nov. and Hyperibacter viscosus sp. nov., two new members in the family Rhodospirillaceae isolated from the rhizosphere of Hypericum perforatum.</title>
        <authorList>
            <person name="Noviana Z."/>
        </authorList>
    </citation>
    <scope>NUCLEOTIDE SEQUENCE [LARGE SCALE GENOMIC DNA]</scope>
    <source>
        <strain evidence="2 3">R5913</strain>
    </source>
</reference>
<dbReference type="EMBL" id="CP042906">
    <property type="protein sequence ID" value="QEX16851.1"/>
    <property type="molecule type" value="Genomic_DNA"/>
</dbReference>
<dbReference type="OrthoDB" id="8444286at2"/>
<proteinExistence type="predicted"/>
<feature type="region of interest" description="Disordered" evidence="1">
    <location>
        <begin position="190"/>
        <end position="214"/>
    </location>
</feature>
<dbReference type="RefSeq" id="WP_151177153.1">
    <property type="nucleotide sequence ID" value="NZ_CP042906.1"/>
</dbReference>
<evidence type="ECO:0000256" key="1">
    <source>
        <dbReference type="SAM" id="MobiDB-lite"/>
    </source>
</evidence>
<name>A0A5J6MI85_9PROT</name>
<accession>A0A5J6MI85</accession>
<evidence type="ECO:0000313" key="3">
    <source>
        <dbReference type="Proteomes" id="UP000326202"/>
    </source>
</evidence>
<dbReference type="Proteomes" id="UP000326202">
    <property type="component" value="Chromosome"/>
</dbReference>
<keyword evidence="3" id="KW-1185">Reference proteome</keyword>